<evidence type="ECO:0000256" key="1">
    <source>
        <dbReference type="ARBA" id="ARBA00004300"/>
    </source>
</evidence>
<evidence type="ECO:0000259" key="9">
    <source>
        <dbReference type="Pfam" id="PF16531"/>
    </source>
</evidence>
<keyword evidence="12" id="KW-1185">Reference proteome</keyword>
<evidence type="ECO:0000259" key="10">
    <source>
        <dbReference type="Pfam" id="PF18594"/>
    </source>
</evidence>
<dbReference type="CDD" id="cd10142">
    <property type="entry name" value="HD_SAS6_N"/>
    <property type="match status" value="1"/>
</dbReference>
<organism evidence="11 12">
    <name type="scientific">Porites lobata</name>
    <dbReference type="NCBI Taxonomy" id="104759"/>
    <lineage>
        <taxon>Eukaryota</taxon>
        <taxon>Metazoa</taxon>
        <taxon>Cnidaria</taxon>
        <taxon>Anthozoa</taxon>
        <taxon>Hexacorallia</taxon>
        <taxon>Scleractinia</taxon>
        <taxon>Fungiina</taxon>
        <taxon>Poritidae</taxon>
        <taxon>Porites</taxon>
    </lineage>
</organism>
<evidence type="ECO:0000256" key="6">
    <source>
        <dbReference type="ARBA" id="ARBA00023306"/>
    </source>
</evidence>
<dbReference type="Pfam" id="PF18594">
    <property type="entry name" value="Sas6_CC"/>
    <property type="match status" value="1"/>
</dbReference>
<evidence type="ECO:0000256" key="2">
    <source>
        <dbReference type="ARBA" id="ARBA00020407"/>
    </source>
</evidence>
<dbReference type="EMBL" id="CALNXK010000048">
    <property type="protein sequence ID" value="CAH3130842.1"/>
    <property type="molecule type" value="Genomic_DNA"/>
</dbReference>
<feature type="compositionally biased region" description="Polar residues" evidence="8">
    <location>
        <begin position="554"/>
        <end position="569"/>
    </location>
</feature>
<protein>
    <recommendedName>
        <fullName evidence="2">Spindle assembly abnormal protein 6 homolog</fullName>
    </recommendedName>
</protein>
<keyword evidence="6" id="KW-0131">Cell cycle</keyword>
<feature type="region of interest" description="Disordered" evidence="8">
    <location>
        <begin position="497"/>
        <end position="631"/>
    </location>
</feature>
<dbReference type="InterPro" id="IPR038558">
    <property type="entry name" value="SAS-6_N_sf"/>
</dbReference>
<feature type="coiled-coil region" evidence="7">
    <location>
        <begin position="154"/>
        <end position="181"/>
    </location>
</feature>
<feature type="compositionally biased region" description="Low complexity" evidence="8">
    <location>
        <begin position="578"/>
        <end position="592"/>
    </location>
</feature>
<evidence type="ECO:0000313" key="12">
    <source>
        <dbReference type="Proteomes" id="UP001159405"/>
    </source>
</evidence>
<feature type="domain" description="Spindle assembly abnormal protein 6 N-terminal" evidence="9">
    <location>
        <begin position="4"/>
        <end position="138"/>
    </location>
</feature>
<gene>
    <name evidence="11" type="ORF">PLOB_00034836</name>
</gene>
<evidence type="ECO:0000256" key="7">
    <source>
        <dbReference type="SAM" id="Coils"/>
    </source>
</evidence>
<evidence type="ECO:0000313" key="11">
    <source>
        <dbReference type="EMBL" id="CAH3130842.1"/>
    </source>
</evidence>
<accession>A0ABN8P266</accession>
<evidence type="ECO:0000256" key="3">
    <source>
        <dbReference type="ARBA" id="ARBA00022490"/>
    </source>
</evidence>
<feature type="domain" description="SAS-6 coiled-coil" evidence="10">
    <location>
        <begin position="143"/>
        <end position="172"/>
    </location>
</feature>
<keyword evidence="3" id="KW-0963">Cytoplasm</keyword>
<evidence type="ECO:0000256" key="5">
    <source>
        <dbReference type="ARBA" id="ARBA00023212"/>
    </source>
</evidence>
<reference evidence="11 12" key="1">
    <citation type="submission" date="2022-05" db="EMBL/GenBank/DDBJ databases">
        <authorList>
            <consortium name="Genoscope - CEA"/>
            <person name="William W."/>
        </authorList>
    </citation>
    <scope>NUCLEOTIDE SEQUENCE [LARGE SCALE GENOMIC DNA]</scope>
</reference>
<sequence>MEEFFNKVVAVHFKSASHDDRRSAVRINVAFRASSSPSNKELFVRITDEEDLFFLYNLALGESDFHTLKTQQGLLVDFCAFPQKFVDLLELCRDEEQRDHPKFLLQFVVGSGLDQGIATLHVVETNPFKHLTHLSLKFLPGSDAEVKKYLADCLKHLQDEKQMLERRLASTEADLQQKLNSCQEVLAIKTRELNSVQSDCSARSCQMENKHAQELTAEREKALQMVTENQQKFEKEKREIEQSRHTQIVKLEARLNDVENSNRDLTQKKYQADSCIRDLRSKLTALDEECKYAKQELHKLRRENGSLDSERHENSKTVSQLQTRVAVLEQELRDKELVITRTNELMENSSEQRRKQEKILEERLEQINKLEATVKSVSAEVIKGNEIIHRLQSELRTSKSKMKLKNVVTTKQEKLLLEKETALEKCQQENTSLQTTVKSKEEEVKKLTESLETTTGKLEESKQLLKTNENVINWLNKQMNDQMMSQQRLGPFEMNTKTVSTRRPPLAPYNKVPSSTTGSSSTVNRTDIPRFTEPTQVSYSKPGPRPGLLPHPVGQSTPNIPSGALSTGGVTPLSRPLTITGSSSITNSSEPILDAKYFHPTGSGANSQKPRPEPPLMSAYFPKPRGTLPTT</sequence>
<keyword evidence="5" id="KW-0206">Cytoskeleton</keyword>
<comment type="subcellular location">
    <subcellularLocation>
        <location evidence="1">Cytoplasm</location>
        <location evidence="1">Cytoskeleton</location>
        <location evidence="1">Microtubule organizing center</location>
        <location evidence="1">Centrosome</location>
    </subcellularLocation>
</comment>
<evidence type="ECO:0000256" key="8">
    <source>
        <dbReference type="SAM" id="MobiDB-lite"/>
    </source>
</evidence>
<feature type="coiled-coil region" evidence="7">
    <location>
        <begin position="212"/>
        <end position="380"/>
    </location>
</feature>
<keyword evidence="4 7" id="KW-0175">Coiled coil</keyword>
<dbReference type="Gene3D" id="2.170.210.20">
    <property type="entry name" value="Spindle assembly abnormal protein 6, N-terminal domain"/>
    <property type="match status" value="1"/>
</dbReference>
<comment type="caution">
    <text evidence="11">The sequence shown here is derived from an EMBL/GenBank/DDBJ whole genome shotgun (WGS) entry which is preliminary data.</text>
</comment>
<name>A0ABN8P266_9CNID</name>
<dbReference type="PANTHER" id="PTHR44281">
    <property type="entry name" value="SPINDLE ASSEMBLY ABNORMAL PROTEIN 6 HOMOLOG"/>
    <property type="match status" value="1"/>
</dbReference>
<feature type="coiled-coil region" evidence="7">
    <location>
        <begin position="423"/>
        <end position="464"/>
    </location>
</feature>
<evidence type="ECO:0000256" key="4">
    <source>
        <dbReference type="ARBA" id="ARBA00023054"/>
    </source>
</evidence>
<dbReference type="Pfam" id="PF16531">
    <property type="entry name" value="SAS-6_N"/>
    <property type="match status" value="1"/>
</dbReference>
<proteinExistence type="predicted"/>
<dbReference type="Proteomes" id="UP001159405">
    <property type="component" value="Unassembled WGS sequence"/>
</dbReference>
<dbReference type="InterPro" id="IPR032396">
    <property type="entry name" value="SAS-6_N"/>
</dbReference>
<dbReference type="PANTHER" id="PTHR44281:SF2">
    <property type="entry name" value="SPINDLE ASSEMBLY ABNORMAL PROTEIN 6 HOMOLOG"/>
    <property type="match status" value="1"/>
</dbReference>
<dbReference type="InterPro" id="IPR041513">
    <property type="entry name" value="SAS6_CC"/>
</dbReference>